<comment type="similarity">
    <text evidence="1">Belongs to the CNPPD1 family.</text>
</comment>
<dbReference type="GO" id="GO:0005634">
    <property type="term" value="C:nucleus"/>
    <property type="evidence" value="ECO:0007669"/>
    <property type="project" value="TreeGrafter"/>
</dbReference>
<dbReference type="GO" id="GO:0019901">
    <property type="term" value="F:protein kinase binding"/>
    <property type="evidence" value="ECO:0007669"/>
    <property type="project" value="InterPro"/>
</dbReference>
<dbReference type="PANTHER" id="PTHR15615:SF108">
    <property type="entry name" value="PROTEIN CNPPD1"/>
    <property type="match status" value="1"/>
</dbReference>
<keyword evidence="3" id="KW-0812">Transmembrane</keyword>
<dbReference type="CDD" id="cd20557">
    <property type="entry name" value="CYCLIN_ScPCL1-like"/>
    <property type="match status" value="1"/>
</dbReference>
<dbReference type="PANTHER" id="PTHR15615">
    <property type="match status" value="1"/>
</dbReference>
<evidence type="ECO:0000313" key="5">
    <source>
        <dbReference type="Proteomes" id="UP001168990"/>
    </source>
</evidence>
<keyword evidence="5" id="KW-1185">Reference proteome</keyword>
<reference evidence="4" key="1">
    <citation type="journal article" date="2023" name="bioRxiv">
        <title>Scaffold-level genome assemblies of two parasitoid biocontrol wasps reveal the parthenogenesis mechanism and an associated novel virus.</title>
        <authorList>
            <person name="Inwood S."/>
            <person name="Skelly J."/>
            <person name="Guhlin J."/>
            <person name="Harrop T."/>
            <person name="Goldson S."/>
            <person name="Dearden P."/>
        </authorList>
    </citation>
    <scope>NUCLEOTIDE SEQUENCE</scope>
    <source>
        <strain evidence="4">Irish</strain>
        <tissue evidence="4">Whole body</tissue>
    </source>
</reference>
<evidence type="ECO:0000256" key="2">
    <source>
        <dbReference type="ARBA" id="ARBA00040808"/>
    </source>
</evidence>
<feature type="transmembrane region" description="Helical" evidence="3">
    <location>
        <begin position="213"/>
        <end position="238"/>
    </location>
</feature>
<dbReference type="EMBL" id="JAQQBS010001423">
    <property type="protein sequence ID" value="KAK0160494.1"/>
    <property type="molecule type" value="Genomic_DNA"/>
</dbReference>
<evidence type="ECO:0000256" key="1">
    <source>
        <dbReference type="ARBA" id="ARBA00038508"/>
    </source>
</evidence>
<keyword evidence="3" id="KW-0472">Membrane</keyword>
<sequence length="399" mass="45681">MTNILKGKRSSGKLKTMGDHNEFLNRITKSLYYSKLPITDRLSLPVTEFAAELFSEVKSGCSLERLNVEEASRISRNACVSPCSFVLALLYLERLKDCNPEYLYKVAPSELFLVSLMVASKFLNDDGEDDEVFNTEWAKSGKLTVAHMNRLEKEFLTAINWSIYVCNKDFWNRLHELEKDIAYKEAKKRDWFSYSELNCLMDIKRLKDVIQMLIHISSICLATYTAGVLVLLSSAIIASHIPGTSLAPKQSNQLSNINHTPIESDFTNETSHSESAEYLNVANCSKCFITDDGTCNVTKTSIEIPIVDFNWWLSSAITWLSNDSQSNESPHYGIEIDELRNSGAFITNSHSLLNKRPEWEDLIIEINWKETLDKNSNYEKNNWRYYADYVTKISMGHRH</sequence>
<reference evidence="4" key="2">
    <citation type="submission" date="2023-03" db="EMBL/GenBank/DDBJ databases">
        <authorList>
            <person name="Inwood S.N."/>
            <person name="Skelly J.G."/>
            <person name="Guhlin J."/>
            <person name="Harrop T.W.R."/>
            <person name="Goldson S.G."/>
            <person name="Dearden P.K."/>
        </authorList>
    </citation>
    <scope>NUCLEOTIDE SEQUENCE</scope>
    <source>
        <strain evidence="4">Irish</strain>
        <tissue evidence="4">Whole body</tissue>
    </source>
</reference>
<evidence type="ECO:0000256" key="3">
    <source>
        <dbReference type="SAM" id="Phobius"/>
    </source>
</evidence>
<comment type="caution">
    <text evidence="4">The sequence shown here is derived from an EMBL/GenBank/DDBJ whole genome shotgun (WGS) entry which is preliminary data.</text>
</comment>
<protein>
    <recommendedName>
        <fullName evidence="2">Protein CNPPD1</fullName>
    </recommendedName>
</protein>
<dbReference type="SUPFAM" id="SSF47954">
    <property type="entry name" value="Cyclin-like"/>
    <property type="match status" value="1"/>
</dbReference>
<dbReference type="Gene3D" id="1.10.472.10">
    <property type="entry name" value="Cyclin-like"/>
    <property type="match status" value="1"/>
</dbReference>
<dbReference type="InterPro" id="IPR013922">
    <property type="entry name" value="Cyclin_PHO80-like"/>
</dbReference>
<dbReference type="AlphaFoldDB" id="A0AA39C9N5"/>
<proteinExistence type="inferred from homology"/>
<dbReference type="Pfam" id="PF08613">
    <property type="entry name" value="Cyclin"/>
    <property type="match status" value="1"/>
</dbReference>
<dbReference type="GO" id="GO:0000307">
    <property type="term" value="C:cyclin-dependent protein kinase holoenzyme complex"/>
    <property type="evidence" value="ECO:0007669"/>
    <property type="project" value="TreeGrafter"/>
</dbReference>
<name>A0AA39C9N5_9HYME</name>
<gene>
    <name evidence="4" type="ORF">PV328_007901</name>
</gene>
<keyword evidence="3" id="KW-1133">Transmembrane helix</keyword>
<evidence type="ECO:0000313" key="4">
    <source>
        <dbReference type="EMBL" id="KAK0160494.1"/>
    </source>
</evidence>
<organism evidence="4 5">
    <name type="scientific">Microctonus aethiopoides</name>
    <dbReference type="NCBI Taxonomy" id="144406"/>
    <lineage>
        <taxon>Eukaryota</taxon>
        <taxon>Metazoa</taxon>
        <taxon>Ecdysozoa</taxon>
        <taxon>Arthropoda</taxon>
        <taxon>Hexapoda</taxon>
        <taxon>Insecta</taxon>
        <taxon>Pterygota</taxon>
        <taxon>Neoptera</taxon>
        <taxon>Endopterygota</taxon>
        <taxon>Hymenoptera</taxon>
        <taxon>Apocrita</taxon>
        <taxon>Ichneumonoidea</taxon>
        <taxon>Braconidae</taxon>
        <taxon>Euphorinae</taxon>
        <taxon>Microctonus</taxon>
    </lineage>
</organism>
<dbReference type="GO" id="GO:0016538">
    <property type="term" value="F:cyclin-dependent protein serine/threonine kinase regulator activity"/>
    <property type="evidence" value="ECO:0007669"/>
    <property type="project" value="TreeGrafter"/>
</dbReference>
<dbReference type="InterPro" id="IPR036915">
    <property type="entry name" value="Cyclin-like_sf"/>
</dbReference>
<dbReference type="Proteomes" id="UP001168990">
    <property type="component" value="Unassembled WGS sequence"/>
</dbReference>
<accession>A0AA39C9N5</accession>